<keyword evidence="5" id="KW-0443">Lipid metabolism</keyword>
<gene>
    <name evidence="8" type="ORF">Poli38472_013699</name>
</gene>
<keyword evidence="2" id="KW-0964">Secreted</keyword>
<evidence type="ECO:0000313" key="9">
    <source>
        <dbReference type="Proteomes" id="UP000794436"/>
    </source>
</evidence>
<evidence type="ECO:0000256" key="2">
    <source>
        <dbReference type="ARBA" id="ARBA00022525"/>
    </source>
</evidence>
<keyword evidence="3 6" id="KW-0732">Signal</keyword>
<reference evidence="8" key="1">
    <citation type="submission" date="2019-03" db="EMBL/GenBank/DDBJ databases">
        <title>Long read genome sequence of the mycoparasitic Pythium oligandrum ATCC 38472 isolated from sugarbeet rhizosphere.</title>
        <authorList>
            <person name="Gaulin E."/>
        </authorList>
    </citation>
    <scope>NUCLEOTIDE SEQUENCE</scope>
    <source>
        <strain evidence="8">ATCC 38472_TT</strain>
    </source>
</reference>
<accession>A0A8K1CD73</accession>
<organism evidence="8 9">
    <name type="scientific">Pythium oligandrum</name>
    <name type="common">Mycoparasitic fungus</name>
    <dbReference type="NCBI Taxonomy" id="41045"/>
    <lineage>
        <taxon>Eukaryota</taxon>
        <taxon>Sar</taxon>
        <taxon>Stramenopiles</taxon>
        <taxon>Oomycota</taxon>
        <taxon>Peronosporomycetes</taxon>
        <taxon>Pythiales</taxon>
        <taxon>Pythiaceae</taxon>
        <taxon>Pythium</taxon>
    </lineage>
</organism>
<evidence type="ECO:0000256" key="6">
    <source>
        <dbReference type="SAM" id="SignalP"/>
    </source>
</evidence>
<evidence type="ECO:0000313" key="8">
    <source>
        <dbReference type="EMBL" id="TMW61236.1"/>
    </source>
</evidence>
<dbReference type="AlphaFoldDB" id="A0A8K1CD73"/>
<dbReference type="PANTHER" id="PTHR34043:SF3">
    <property type="entry name" value="ALPHA_BETA-HYDROLASES SUPERFAMILY PROTEIN"/>
    <property type="match status" value="1"/>
</dbReference>
<dbReference type="InterPro" id="IPR056304">
    <property type="entry name" value="Lip-like_C"/>
</dbReference>
<evidence type="ECO:0000256" key="5">
    <source>
        <dbReference type="ARBA" id="ARBA00023098"/>
    </source>
</evidence>
<keyword evidence="9" id="KW-1185">Reference proteome</keyword>
<dbReference type="GO" id="GO:0005576">
    <property type="term" value="C:extracellular region"/>
    <property type="evidence" value="ECO:0007669"/>
    <property type="project" value="UniProtKB-SubCell"/>
</dbReference>
<feature type="signal peptide" evidence="6">
    <location>
        <begin position="1"/>
        <end position="22"/>
    </location>
</feature>
<evidence type="ECO:0000259" key="7">
    <source>
        <dbReference type="Pfam" id="PF24708"/>
    </source>
</evidence>
<name>A0A8K1CD73_PYTOL</name>
<feature type="domain" description="Lipase-like C-terminal" evidence="7">
    <location>
        <begin position="24"/>
        <end position="384"/>
    </location>
</feature>
<dbReference type="GO" id="GO:0006629">
    <property type="term" value="P:lipid metabolic process"/>
    <property type="evidence" value="ECO:0007669"/>
    <property type="project" value="UniProtKB-KW"/>
</dbReference>
<dbReference type="OrthoDB" id="206848at2759"/>
<keyword evidence="4" id="KW-0378">Hydrolase</keyword>
<dbReference type="Proteomes" id="UP000794436">
    <property type="component" value="Unassembled WGS sequence"/>
</dbReference>
<dbReference type="GO" id="GO:0016787">
    <property type="term" value="F:hydrolase activity"/>
    <property type="evidence" value="ECO:0007669"/>
    <property type="project" value="UniProtKB-KW"/>
</dbReference>
<dbReference type="Gene3D" id="3.40.50.1820">
    <property type="entry name" value="alpha/beta hydrolase"/>
    <property type="match status" value="1"/>
</dbReference>
<evidence type="ECO:0000256" key="4">
    <source>
        <dbReference type="ARBA" id="ARBA00022801"/>
    </source>
</evidence>
<comment type="caution">
    <text evidence="8">The sequence shown here is derived from an EMBL/GenBank/DDBJ whole genome shotgun (WGS) entry which is preliminary data.</text>
</comment>
<dbReference type="EMBL" id="SPLM01000077">
    <property type="protein sequence ID" value="TMW61236.1"/>
    <property type="molecule type" value="Genomic_DNA"/>
</dbReference>
<feature type="chain" id="PRO_5035424701" description="Lipase-like C-terminal domain-containing protein" evidence="6">
    <location>
        <begin position="23"/>
        <end position="443"/>
    </location>
</feature>
<comment type="subcellular location">
    <subcellularLocation>
        <location evidence="1">Secreted</location>
    </subcellularLocation>
</comment>
<dbReference type="SUPFAM" id="SSF53474">
    <property type="entry name" value="alpha/beta-Hydrolases"/>
    <property type="match status" value="1"/>
</dbReference>
<protein>
    <recommendedName>
        <fullName evidence="7">Lipase-like C-terminal domain-containing protein</fullName>
    </recommendedName>
</protein>
<dbReference type="Pfam" id="PF24708">
    <property type="entry name" value="Lip_C"/>
    <property type="match status" value="1"/>
</dbReference>
<dbReference type="InterPro" id="IPR029058">
    <property type="entry name" value="AB_hydrolase_fold"/>
</dbReference>
<sequence length="443" mass="48120">MQRFLVLLVTLVLTVGSQLASAANKYPIVLVHGLGGWGPSEFLGIPYWGTLQGNFQAKLKQEGYEVYVVGIGKVSTDWDRACELYAQIKGGRVDYGANHAAFHGHARYGRTYPGLFPKWGEVVNGQLQKVHIIGHSMGGTTMRMLTQLLNNGTKGASLQEDPASHPLFAGGKDWVHSLTGMAAPVKGSTLTDYLDVNLIETVIATTFGVLNALGNVTNQVYDIQLDQWGIKPKEAGESIEVYIKRVLASTMFKPGYTDNAGNSLSPAGATSQNKWVKTLPNVYHYTFVCEGTVDSRDLLLRKIAVPNKVVMNPIVQPLASLIGGRETVTRGYSEEWLPNDGFVPVTAQLGDGVAKVIDFNGTSVRGQWVRFETLKMDHLGLMGANPLIPVYNLFSAHAKILTNLPAHEALKSRRLEEAGEEVAHEADPQTVLSMQAALAPLVV</sequence>
<dbReference type="PANTHER" id="PTHR34043">
    <property type="entry name" value="ALPHA/BETA-HYDROLASES SUPERFAMILY PROTEIN"/>
    <property type="match status" value="1"/>
</dbReference>
<evidence type="ECO:0000256" key="1">
    <source>
        <dbReference type="ARBA" id="ARBA00004613"/>
    </source>
</evidence>
<proteinExistence type="predicted"/>
<evidence type="ECO:0000256" key="3">
    <source>
        <dbReference type="ARBA" id="ARBA00022729"/>
    </source>
</evidence>